<comment type="caution">
    <text evidence="2">The sequence shown here is derived from an EMBL/GenBank/DDBJ whole genome shotgun (WGS) entry which is preliminary data.</text>
</comment>
<dbReference type="AlphaFoldDB" id="A0A813A1L0"/>
<dbReference type="Pfam" id="PF20663">
    <property type="entry name" value="COG4_N"/>
    <property type="match status" value="1"/>
</dbReference>
<gene>
    <name evidence="2" type="primary">COG4</name>
    <name evidence="2" type="ORF">SNEC2469_LOCUS26068</name>
</gene>
<evidence type="ECO:0000259" key="1">
    <source>
        <dbReference type="Pfam" id="PF20663"/>
    </source>
</evidence>
<protein>
    <submittedName>
        <fullName evidence="2">COG4 protein</fullName>
    </submittedName>
</protein>
<feature type="domain" description="Conserved oligomeric Golgi complex subunit 4 N-terminal" evidence="1">
    <location>
        <begin position="50"/>
        <end position="116"/>
    </location>
</feature>
<evidence type="ECO:0000313" key="2">
    <source>
        <dbReference type="EMBL" id="CAE7846615.1"/>
    </source>
</evidence>
<evidence type="ECO:0000313" key="3">
    <source>
        <dbReference type="Proteomes" id="UP000601435"/>
    </source>
</evidence>
<name>A0A813A1L0_9DINO</name>
<proteinExistence type="predicted"/>
<dbReference type="InterPro" id="IPR048680">
    <property type="entry name" value="COG4_N"/>
</dbReference>
<dbReference type="EMBL" id="CAJNJA010052397">
    <property type="protein sequence ID" value="CAE7846615.1"/>
    <property type="molecule type" value="Genomic_DNA"/>
</dbReference>
<organism evidence="2 3">
    <name type="scientific">Symbiodinium necroappetens</name>
    <dbReference type="NCBI Taxonomy" id="1628268"/>
    <lineage>
        <taxon>Eukaryota</taxon>
        <taxon>Sar</taxon>
        <taxon>Alveolata</taxon>
        <taxon>Dinophyceae</taxon>
        <taxon>Suessiales</taxon>
        <taxon>Symbiodiniaceae</taxon>
        <taxon>Symbiodinium</taxon>
    </lineage>
</organism>
<dbReference type="PANTHER" id="PTHR24016:SF0">
    <property type="entry name" value="CONSERVED OLIGOMERIC GOLGI COMPLEX SUBUNIT 4"/>
    <property type="match status" value="1"/>
</dbReference>
<dbReference type="OrthoDB" id="47059at2759"/>
<sequence>MTAIYLHSIHHLPVLQVVVFLPNGPVVCCATYGARIEVRVKAEAWHSWVNSTSRSGVADELSFRVRKLDVVCSRVSDALKLVDDLLELRECADQVMKAISSEDFEQAARFVSRFRASQDSLPPGTDDATVRTLLETQRLNGSRQERQSFQGIVRCHRSQGGTKS</sequence>
<keyword evidence="3" id="KW-1185">Reference proteome</keyword>
<reference evidence="2" key="1">
    <citation type="submission" date="2021-02" db="EMBL/GenBank/DDBJ databases">
        <authorList>
            <person name="Dougan E. K."/>
            <person name="Rhodes N."/>
            <person name="Thang M."/>
            <person name="Chan C."/>
        </authorList>
    </citation>
    <scope>NUCLEOTIDE SEQUENCE</scope>
</reference>
<accession>A0A813A1L0</accession>
<dbReference type="PANTHER" id="PTHR24016">
    <property type="entry name" value="CONSERVED OLIGOMERIC GOLGI COMPLEX SUBUNIT 4"/>
    <property type="match status" value="1"/>
</dbReference>
<dbReference type="InterPro" id="IPR048682">
    <property type="entry name" value="COG4"/>
</dbReference>
<dbReference type="Proteomes" id="UP000601435">
    <property type="component" value="Unassembled WGS sequence"/>
</dbReference>